<gene>
    <name evidence="1" type="ORF">LNINA_LOCUS9606</name>
</gene>
<reference evidence="1 2" key="1">
    <citation type="submission" date="2023-11" db="EMBL/GenBank/DDBJ databases">
        <authorList>
            <person name="Okamura Y."/>
        </authorList>
    </citation>
    <scope>NUCLEOTIDE SEQUENCE [LARGE SCALE GENOMIC DNA]</scope>
</reference>
<dbReference type="Proteomes" id="UP001497472">
    <property type="component" value="Unassembled WGS sequence"/>
</dbReference>
<protein>
    <submittedName>
        <fullName evidence="1">Uncharacterized protein</fullName>
    </submittedName>
</protein>
<sequence>MAPCSTKSNLTLGLRLRIDVRREAGNLCPHGRKRKPGALRRRLCVDRRRSTSCASAVRAPRPRHVGESSGARRAALAREYRAHDPAQERRRLGVVPARGRVVVGARCGRVEDVLEVSGRCA</sequence>
<organism evidence="1 2">
    <name type="scientific">Leptosia nina</name>
    <dbReference type="NCBI Taxonomy" id="320188"/>
    <lineage>
        <taxon>Eukaryota</taxon>
        <taxon>Metazoa</taxon>
        <taxon>Ecdysozoa</taxon>
        <taxon>Arthropoda</taxon>
        <taxon>Hexapoda</taxon>
        <taxon>Insecta</taxon>
        <taxon>Pterygota</taxon>
        <taxon>Neoptera</taxon>
        <taxon>Endopterygota</taxon>
        <taxon>Lepidoptera</taxon>
        <taxon>Glossata</taxon>
        <taxon>Ditrysia</taxon>
        <taxon>Papilionoidea</taxon>
        <taxon>Pieridae</taxon>
        <taxon>Pierinae</taxon>
        <taxon>Leptosia</taxon>
    </lineage>
</organism>
<keyword evidence="2" id="KW-1185">Reference proteome</keyword>
<evidence type="ECO:0000313" key="1">
    <source>
        <dbReference type="EMBL" id="CAK1550377.1"/>
    </source>
</evidence>
<dbReference type="AlphaFoldDB" id="A0AAV1JPA4"/>
<dbReference type="EMBL" id="CAVLEF010000081">
    <property type="protein sequence ID" value="CAK1550377.1"/>
    <property type="molecule type" value="Genomic_DNA"/>
</dbReference>
<name>A0AAV1JPA4_9NEOP</name>
<evidence type="ECO:0000313" key="2">
    <source>
        <dbReference type="Proteomes" id="UP001497472"/>
    </source>
</evidence>
<accession>A0AAV1JPA4</accession>
<comment type="caution">
    <text evidence="1">The sequence shown here is derived from an EMBL/GenBank/DDBJ whole genome shotgun (WGS) entry which is preliminary data.</text>
</comment>
<proteinExistence type="predicted"/>